<comment type="similarity">
    <text evidence="2">Belongs to the bacterial solute-binding protein 8 family.</text>
</comment>
<feature type="domain" description="Fe/B12 periplasmic-binding" evidence="6">
    <location>
        <begin position="64"/>
        <end position="327"/>
    </location>
</feature>
<accession>A0ABW2FCU4</accession>
<keyword evidence="8" id="KW-1185">Reference proteome</keyword>
<dbReference type="Pfam" id="PF01497">
    <property type="entry name" value="Peripla_BP_2"/>
    <property type="match status" value="1"/>
</dbReference>
<proteinExistence type="inferred from homology"/>
<evidence type="ECO:0000256" key="2">
    <source>
        <dbReference type="ARBA" id="ARBA00008814"/>
    </source>
</evidence>
<dbReference type="Proteomes" id="UP001596378">
    <property type="component" value="Unassembled WGS sequence"/>
</dbReference>
<evidence type="ECO:0000259" key="6">
    <source>
        <dbReference type="PROSITE" id="PS50983"/>
    </source>
</evidence>
<gene>
    <name evidence="7" type="ORF">ACFQMJ_21100</name>
</gene>
<comment type="caution">
    <text evidence="7">The sequence shown here is derived from an EMBL/GenBank/DDBJ whole genome shotgun (WGS) entry which is preliminary data.</text>
</comment>
<dbReference type="SUPFAM" id="SSF53807">
    <property type="entry name" value="Helical backbone' metal receptor"/>
    <property type="match status" value="1"/>
</dbReference>
<dbReference type="InterPro" id="IPR002491">
    <property type="entry name" value="ABC_transptr_periplasmic_BD"/>
</dbReference>
<evidence type="ECO:0000256" key="1">
    <source>
        <dbReference type="ARBA" id="ARBA00004196"/>
    </source>
</evidence>
<feature type="compositionally biased region" description="Low complexity" evidence="5">
    <location>
        <begin position="27"/>
        <end position="42"/>
    </location>
</feature>
<evidence type="ECO:0000256" key="4">
    <source>
        <dbReference type="ARBA" id="ARBA00022729"/>
    </source>
</evidence>
<dbReference type="InterPro" id="IPR051313">
    <property type="entry name" value="Bact_iron-sidero_bind"/>
</dbReference>
<protein>
    <submittedName>
        <fullName evidence="7">Iron-siderophore ABC transporter substrate-binding protein</fullName>
    </submittedName>
</protein>
<reference evidence="8" key="1">
    <citation type="journal article" date="2019" name="Int. J. Syst. Evol. Microbiol.">
        <title>The Global Catalogue of Microorganisms (GCM) 10K type strain sequencing project: providing services to taxonomists for standard genome sequencing and annotation.</title>
        <authorList>
            <consortium name="The Broad Institute Genomics Platform"/>
            <consortium name="The Broad Institute Genome Sequencing Center for Infectious Disease"/>
            <person name="Wu L."/>
            <person name="Ma J."/>
        </authorList>
    </citation>
    <scope>NUCLEOTIDE SEQUENCE [LARGE SCALE GENOMIC DNA]</scope>
    <source>
        <strain evidence="8">KCTC 12907</strain>
    </source>
</reference>
<evidence type="ECO:0000256" key="3">
    <source>
        <dbReference type="ARBA" id="ARBA00022448"/>
    </source>
</evidence>
<dbReference type="PANTHER" id="PTHR30532:SF26">
    <property type="entry name" value="IRON(3+)-HYDROXAMATE-BINDING PROTEIN FHUD"/>
    <property type="match status" value="1"/>
</dbReference>
<keyword evidence="4" id="KW-0732">Signal</keyword>
<comment type="subcellular location">
    <subcellularLocation>
        <location evidence="1">Cell envelope</location>
    </subcellularLocation>
</comment>
<dbReference type="CDD" id="cd01146">
    <property type="entry name" value="FhuD"/>
    <property type="match status" value="1"/>
</dbReference>
<feature type="region of interest" description="Disordered" evidence="5">
    <location>
        <begin position="22"/>
        <end position="44"/>
    </location>
</feature>
<dbReference type="Gene3D" id="3.40.50.1980">
    <property type="entry name" value="Nitrogenase molybdenum iron protein domain"/>
    <property type="match status" value="2"/>
</dbReference>
<dbReference type="EMBL" id="JBHTAI010000014">
    <property type="protein sequence ID" value="MFC7151042.1"/>
    <property type="molecule type" value="Genomic_DNA"/>
</dbReference>
<sequence>MAFTALLIAAILLAACGKGEGGENAGPSAPSSSAPVSPTTPSEQAGTRLYKDALDREVEIPAHPQRVITSQYLPQMIALGMKPVGAATHLLTGFAAIKDQVGGIEDVGAANELNVEKMLTLKPDLILVAEWNRDAVEQLSKIAPTVVVQWEGQDPFEHLRVVADVLDQSEAAEQWLQAYKAKSDEARAKLAGFVDPSETFGAVVIGGFENRQLRVYGPGNVGYTLFETLGLPMTEQVRTEWEKGDNSLGLSISLEQLPEFASADRLFLVTFHNDEDFVSEVEQSKLWNNLPAVKNNKVYRVDDGIWFSYDVMSFEAQLDEAVQLLTR</sequence>
<evidence type="ECO:0000256" key="5">
    <source>
        <dbReference type="SAM" id="MobiDB-lite"/>
    </source>
</evidence>
<evidence type="ECO:0000313" key="7">
    <source>
        <dbReference type="EMBL" id="MFC7151042.1"/>
    </source>
</evidence>
<dbReference type="PROSITE" id="PS50983">
    <property type="entry name" value="FE_B12_PBP"/>
    <property type="match status" value="1"/>
</dbReference>
<dbReference type="PANTHER" id="PTHR30532">
    <property type="entry name" value="IRON III DICITRATE-BINDING PERIPLASMIC PROTEIN"/>
    <property type="match status" value="1"/>
</dbReference>
<evidence type="ECO:0000313" key="8">
    <source>
        <dbReference type="Proteomes" id="UP001596378"/>
    </source>
</evidence>
<organism evidence="7 8">
    <name type="scientific">Cohnella cellulosilytica</name>
    <dbReference type="NCBI Taxonomy" id="986710"/>
    <lineage>
        <taxon>Bacteria</taxon>
        <taxon>Bacillati</taxon>
        <taxon>Bacillota</taxon>
        <taxon>Bacilli</taxon>
        <taxon>Bacillales</taxon>
        <taxon>Paenibacillaceae</taxon>
        <taxon>Cohnella</taxon>
    </lineage>
</organism>
<keyword evidence="3" id="KW-0813">Transport</keyword>
<name>A0ABW2FCU4_9BACL</name>